<dbReference type="EMBL" id="VHSH01000019">
    <property type="protein sequence ID" value="TQV70083.1"/>
    <property type="molecule type" value="Genomic_DNA"/>
</dbReference>
<dbReference type="CDD" id="cd07346">
    <property type="entry name" value="ABC_6TM_exporters"/>
    <property type="match status" value="1"/>
</dbReference>
<dbReference type="Pfam" id="PF00664">
    <property type="entry name" value="ABC_membrane"/>
    <property type="match status" value="2"/>
</dbReference>
<dbReference type="InterPro" id="IPR039421">
    <property type="entry name" value="Type_1_exporter"/>
</dbReference>
<keyword evidence="8" id="KW-1185">Reference proteome</keyword>
<feature type="domain" description="ABC transmembrane type-1" evidence="6">
    <location>
        <begin position="36"/>
        <end position="309"/>
    </location>
</feature>
<dbReference type="GO" id="GO:0015421">
    <property type="term" value="F:ABC-type oligopeptide transporter activity"/>
    <property type="evidence" value="ECO:0007669"/>
    <property type="project" value="TreeGrafter"/>
</dbReference>
<evidence type="ECO:0000256" key="4">
    <source>
        <dbReference type="ARBA" id="ARBA00023136"/>
    </source>
</evidence>
<keyword evidence="2 5" id="KW-0812">Transmembrane</keyword>
<name>A0A545SYN9_9PROT</name>
<evidence type="ECO:0000256" key="1">
    <source>
        <dbReference type="ARBA" id="ARBA00004651"/>
    </source>
</evidence>
<keyword evidence="3 5" id="KW-1133">Transmembrane helix</keyword>
<dbReference type="OrthoDB" id="9760920at2"/>
<proteinExistence type="predicted"/>
<comment type="subcellular location">
    <subcellularLocation>
        <location evidence="1">Cell membrane</location>
        <topology evidence="1">Multi-pass membrane protein</topology>
    </subcellularLocation>
</comment>
<dbReference type="Proteomes" id="UP000315252">
    <property type="component" value="Unassembled WGS sequence"/>
</dbReference>
<feature type="transmembrane region" description="Helical" evidence="5">
    <location>
        <begin position="71"/>
        <end position="89"/>
    </location>
</feature>
<organism evidence="7 8">
    <name type="scientific">Denitrobaculum tricleocarpae</name>
    <dbReference type="NCBI Taxonomy" id="2591009"/>
    <lineage>
        <taxon>Bacteria</taxon>
        <taxon>Pseudomonadati</taxon>
        <taxon>Pseudomonadota</taxon>
        <taxon>Alphaproteobacteria</taxon>
        <taxon>Rhodospirillales</taxon>
        <taxon>Rhodospirillaceae</taxon>
        <taxon>Denitrobaculum</taxon>
    </lineage>
</organism>
<protein>
    <submittedName>
        <fullName evidence="7">ABC transporter ATP-binding protein</fullName>
    </submittedName>
</protein>
<dbReference type="GO" id="GO:0005886">
    <property type="term" value="C:plasma membrane"/>
    <property type="evidence" value="ECO:0007669"/>
    <property type="project" value="UniProtKB-SubCell"/>
</dbReference>
<reference evidence="7 8" key="1">
    <citation type="submission" date="2019-06" db="EMBL/GenBank/DDBJ databases">
        <title>Whole genome sequence for Rhodospirillaceae sp. R148.</title>
        <authorList>
            <person name="Wang G."/>
        </authorList>
    </citation>
    <scope>NUCLEOTIDE SEQUENCE [LARGE SCALE GENOMIC DNA]</scope>
    <source>
        <strain evidence="7 8">R148</strain>
    </source>
</reference>
<dbReference type="PANTHER" id="PTHR43394:SF1">
    <property type="entry name" value="ATP-BINDING CASSETTE SUB-FAMILY B MEMBER 10, MITOCHONDRIAL"/>
    <property type="match status" value="1"/>
</dbReference>
<feature type="transmembrane region" description="Helical" evidence="5">
    <location>
        <begin position="34"/>
        <end position="51"/>
    </location>
</feature>
<dbReference type="RefSeq" id="WP_142899848.1">
    <property type="nucleotide sequence ID" value="NZ_ML660070.1"/>
</dbReference>
<accession>A0A545SYN9</accession>
<evidence type="ECO:0000256" key="2">
    <source>
        <dbReference type="ARBA" id="ARBA00022692"/>
    </source>
</evidence>
<evidence type="ECO:0000259" key="6">
    <source>
        <dbReference type="PROSITE" id="PS50929"/>
    </source>
</evidence>
<dbReference type="GO" id="GO:0005524">
    <property type="term" value="F:ATP binding"/>
    <property type="evidence" value="ECO:0007669"/>
    <property type="project" value="UniProtKB-KW"/>
</dbReference>
<gene>
    <name evidence="7" type="ORF">FKG95_28385</name>
</gene>
<dbReference type="SUPFAM" id="SSF90123">
    <property type="entry name" value="ABC transporter transmembrane region"/>
    <property type="match status" value="1"/>
</dbReference>
<sequence>MQLLSIDPHNIPKTGDDRPVATLFRYVIRMSGNHQVWVCLVAACVALLTMAPLELQRRLVNDVIVAGDMELLLLLGSLYLAVLVVQGLMKVALRLYQSWLSESAIRYNRLHLSRVYERRTAENDEESGGRAVSIIGAEIDRLGGFVGEGFSQPVVNIGILLSVGGFMLVVEPFIAAVSLVFLVPQVILVPWFQSWINRLLERRLGLMRDLSDTISELSSDGSEIGDTQLPKQVDDIYRNRIKLLFVKFGTKGITNFLNALGPLCVLVFGGVMVIQGETTIGTIVAFVSGFDRLSNPLREMISYYRVAAQANVQHKMIAKWIT</sequence>
<keyword evidence="7" id="KW-0547">Nucleotide-binding</keyword>
<dbReference type="AlphaFoldDB" id="A0A545SYN9"/>
<dbReference type="PROSITE" id="PS50929">
    <property type="entry name" value="ABC_TM1F"/>
    <property type="match status" value="1"/>
</dbReference>
<evidence type="ECO:0000313" key="8">
    <source>
        <dbReference type="Proteomes" id="UP000315252"/>
    </source>
</evidence>
<dbReference type="InterPro" id="IPR011527">
    <property type="entry name" value="ABC1_TM_dom"/>
</dbReference>
<evidence type="ECO:0000256" key="5">
    <source>
        <dbReference type="SAM" id="Phobius"/>
    </source>
</evidence>
<keyword evidence="4 5" id="KW-0472">Membrane</keyword>
<comment type="caution">
    <text evidence="7">The sequence shown here is derived from an EMBL/GenBank/DDBJ whole genome shotgun (WGS) entry which is preliminary data.</text>
</comment>
<keyword evidence="7" id="KW-0067">ATP-binding</keyword>
<evidence type="ECO:0000256" key="3">
    <source>
        <dbReference type="ARBA" id="ARBA00022989"/>
    </source>
</evidence>
<dbReference type="PANTHER" id="PTHR43394">
    <property type="entry name" value="ATP-DEPENDENT PERMEASE MDL1, MITOCHONDRIAL"/>
    <property type="match status" value="1"/>
</dbReference>
<evidence type="ECO:0000313" key="7">
    <source>
        <dbReference type="EMBL" id="TQV70083.1"/>
    </source>
</evidence>
<dbReference type="InterPro" id="IPR036640">
    <property type="entry name" value="ABC1_TM_sf"/>
</dbReference>
<dbReference type="Gene3D" id="1.20.1560.10">
    <property type="entry name" value="ABC transporter type 1, transmembrane domain"/>
    <property type="match status" value="1"/>
</dbReference>